<keyword evidence="1" id="KW-1133">Transmembrane helix</keyword>
<name>A0A7G9L2N8_9SPHN</name>
<keyword evidence="1" id="KW-0472">Membrane</keyword>
<evidence type="ECO:0000256" key="1">
    <source>
        <dbReference type="SAM" id="Phobius"/>
    </source>
</evidence>
<reference evidence="2 3" key="1">
    <citation type="submission" date="2020-08" db="EMBL/GenBank/DDBJ databases">
        <title>Sphingomonas sp. sand1-3 16S ribosomal RNA gene Genome sequencing and assembly.</title>
        <authorList>
            <person name="Kang M."/>
        </authorList>
    </citation>
    <scope>NUCLEOTIDE SEQUENCE [LARGE SCALE GENOMIC DNA]</scope>
    <source>
        <strain evidence="3">sand1-3</strain>
    </source>
</reference>
<organism evidence="2 3">
    <name type="scientific">Sphingomonas sabuli</name>
    <dbReference type="NCBI Taxonomy" id="2764186"/>
    <lineage>
        <taxon>Bacteria</taxon>
        <taxon>Pseudomonadati</taxon>
        <taxon>Pseudomonadota</taxon>
        <taxon>Alphaproteobacteria</taxon>
        <taxon>Sphingomonadales</taxon>
        <taxon>Sphingomonadaceae</taxon>
        <taxon>Sphingomonas</taxon>
    </lineage>
</organism>
<dbReference type="AlphaFoldDB" id="A0A7G9L2N8"/>
<keyword evidence="3" id="KW-1185">Reference proteome</keyword>
<accession>A0A7G9L2N8</accession>
<dbReference type="PANTHER" id="PTHR20992">
    <property type="entry name" value="AT15442P-RELATED"/>
    <property type="match status" value="1"/>
</dbReference>
<proteinExistence type="predicted"/>
<protein>
    <submittedName>
        <fullName evidence="2">DUF389 domain-containing protein</fullName>
    </submittedName>
</protein>
<feature type="transmembrane region" description="Helical" evidence="1">
    <location>
        <begin position="196"/>
        <end position="217"/>
    </location>
</feature>
<gene>
    <name evidence="2" type="ORF">H8M03_00485</name>
</gene>
<dbReference type="Pfam" id="PF04087">
    <property type="entry name" value="DUF389"/>
    <property type="match status" value="1"/>
</dbReference>
<dbReference type="Proteomes" id="UP000515861">
    <property type="component" value="Chromosome"/>
</dbReference>
<evidence type="ECO:0000313" key="2">
    <source>
        <dbReference type="EMBL" id="QNM82887.1"/>
    </source>
</evidence>
<feature type="transmembrane region" description="Helical" evidence="1">
    <location>
        <begin position="133"/>
        <end position="156"/>
    </location>
</feature>
<sequence length="522" mass="55463">MGRESASLLGRLACASGPRDLRWGRNDPSVRRDRCLQGLSRLTPPTLGQWWYGNVTTGVDHRAVIEAVQEDAGLSKHFAFMTLMSAGIAILGLLLSSPAVVIGAMLISPLMGPIIGFGFALSTFDSNELKRTGWALVIGVVLAVLFCASIVLISPLQSVTAEIAARTRPNLFDLLVALFSGLAGTYAMIRGRHGAIVGVAIATALMPPLAVMGFGLATANWQVLSGSTLLFFTNLMTIAAAAAILARLYGFATGLSPNQTRLQATLIVAAMIALGIPLALSLRQIAWEALSSREASTVIASNFPKTARVNDLAVNYHADPIEVSATVLTPEYRRVEDRLRNQLARTMGQPVLLSLDQIRTEDGAQSASATNASALQRQATKVAEQLALVAGVPVGNIVVDRAAHFASVRAAPLPGASLDAYLQLEKRVAATMPGWRINLIPPLMPLPNVVVTDGEVDPKSLETQVWAAKRQGLPVSVTGGSNQQADEVTQWLTNAGVQAVKGPSRGGEIAIRWRLPEDRSRN</sequence>
<feature type="transmembrane region" description="Helical" evidence="1">
    <location>
        <begin position="262"/>
        <end position="282"/>
    </location>
</feature>
<feature type="transmembrane region" description="Helical" evidence="1">
    <location>
        <begin position="101"/>
        <end position="121"/>
    </location>
</feature>
<feature type="transmembrane region" description="Helical" evidence="1">
    <location>
        <begin position="78"/>
        <end position="95"/>
    </location>
</feature>
<keyword evidence="1" id="KW-0812">Transmembrane</keyword>
<dbReference type="KEGG" id="ssau:H8M03_00485"/>
<dbReference type="PANTHER" id="PTHR20992:SF9">
    <property type="entry name" value="AT15442P-RELATED"/>
    <property type="match status" value="1"/>
</dbReference>
<evidence type="ECO:0000313" key="3">
    <source>
        <dbReference type="Proteomes" id="UP000515861"/>
    </source>
</evidence>
<dbReference type="EMBL" id="CP060697">
    <property type="protein sequence ID" value="QNM82887.1"/>
    <property type="molecule type" value="Genomic_DNA"/>
</dbReference>
<feature type="transmembrane region" description="Helical" evidence="1">
    <location>
        <begin position="229"/>
        <end position="250"/>
    </location>
</feature>
<dbReference type="InterPro" id="IPR005240">
    <property type="entry name" value="DUF389"/>
</dbReference>
<feature type="transmembrane region" description="Helical" evidence="1">
    <location>
        <begin position="171"/>
        <end position="189"/>
    </location>
</feature>